<dbReference type="InterPro" id="IPR017972">
    <property type="entry name" value="Cyt_P450_CS"/>
</dbReference>
<dbReference type="GO" id="GO:0020037">
    <property type="term" value="F:heme binding"/>
    <property type="evidence" value="ECO:0007669"/>
    <property type="project" value="InterPro"/>
</dbReference>
<proteinExistence type="inferred from homology"/>
<comment type="cofactor">
    <cofactor evidence="5">
        <name>heme</name>
        <dbReference type="ChEBI" id="CHEBI:30413"/>
    </cofactor>
</comment>
<dbReference type="Gene3D" id="1.10.630.10">
    <property type="entry name" value="Cytochrome P450"/>
    <property type="match status" value="1"/>
</dbReference>
<name>A0AAQ4ENQ0_AMBAM</name>
<dbReference type="GO" id="GO:0008395">
    <property type="term" value="F:steroid hydroxylase activity"/>
    <property type="evidence" value="ECO:0007669"/>
    <property type="project" value="TreeGrafter"/>
</dbReference>
<dbReference type="PANTHER" id="PTHR24300">
    <property type="entry name" value="CYTOCHROME P450 508A4-RELATED"/>
    <property type="match status" value="1"/>
</dbReference>
<evidence type="ECO:0000256" key="2">
    <source>
        <dbReference type="ARBA" id="ARBA00022723"/>
    </source>
</evidence>
<dbReference type="GO" id="GO:0005506">
    <property type="term" value="F:iron ion binding"/>
    <property type="evidence" value="ECO:0007669"/>
    <property type="project" value="InterPro"/>
</dbReference>
<dbReference type="InterPro" id="IPR050182">
    <property type="entry name" value="Cytochrome_P450_fam2"/>
</dbReference>
<evidence type="ECO:0000256" key="1">
    <source>
        <dbReference type="ARBA" id="ARBA00010617"/>
    </source>
</evidence>
<keyword evidence="8" id="KW-1185">Reference proteome</keyword>
<dbReference type="PROSITE" id="PS00086">
    <property type="entry name" value="CYTOCHROME_P450"/>
    <property type="match status" value="1"/>
</dbReference>
<dbReference type="GO" id="GO:0016712">
    <property type="term" value="F:oxidoreductase activity, acting on paired donors, with incorporation or reduction of molecular oxygen, reduced flavin or flavoprotein as one donor, and incorporation of one atom of oxygen"/>
    <property type="evidence" value="ECO:0007669"/>
    <property type="project" value="TreeGrafter"/>
</dbReference>
<feature type="binding site" description="axial binding residue" evidence="5">
    <location>
        <position position="385"/>
    </location>
    <ligand>
        <name>heme</name>
        <dbReference type="ChEBI" id="CHEBI:30413"/>
    </ligand>
    <ligandPart>
        <name>Fe</name>
        <dbReference type="ChEBI" id="CHEBI:18248"/>
    </ligandPart>
</feature>
<dbReference type="InterPro" id="IPR036396">
    <property type="entry name" value="Cyt_P450_sf"/>
</dbReference>
<keyword evidence="4 6" id="KW-0503">Monooxygenase</keyword>
<sequence>MMAVLFQHICNWLKKSLRHDLPPGPRGVPFLGNLPFMFNNGYREVEALRQKYGNVFGLMLGSRYLVFLCDFDSVTEALSQGPLLNRPEEFPLNITGNPQSVILINGHLWKEQRRFMLKTTSNIMTTLLVGRRFEYDDPDCADMNSMVDVIPALSAQALAVNFFPWLRKLLSWSRLGPWARLYDVIIRRDRFCESLLEAHEKTHHDGVVKDYIDGFLREMKRQNGHGTFTRKLLIGNLSSFFGGGSGTMRTTLEWLMLTCAAKPHLQRRIQAEIDAILKSSGGRSHVSWRDRDRLPYTRAFMWETTRCKPVNPLGLMRSTTDDVKVCGYVIPRGSIVIPSLWSIFQDQSFWGDPEVFRPERFLTDDGTRARKPERLIPFSYGRRRCPGESIASMVVFSYFTTILQHFNIEKPAEQETSGEEFGLSLRPTHQQVVFRLREVRV</sequence>
<dbReference type="PRINTS" id="PR00463">
    <property type="entry name" value="EP450I"/>
</dbReference>
<dbReference type="GO" id="GO:0006082">
    <property type="term" value="P:organic acid metabolic process"/>
    <property type="evidence" value="ECO:0007669"/>
    <property type="project" value="TreeGrafter"/>
</dbReference>
<comment type="caution">
    <text evidence="7">The sequence shown here is derived from an EMBL/GenBank/DDBJ whole genome shotgun (WGS) entry which is preliminary data.</text>
</comment>
<dbReference type="AlphaFoldDB" id="A0AAQ4ENQ0"/>
<dbReference type="PRINTS" id="PR00385">
    <property type="entry name" value="P450"/>
</dbReference>
<keyword evidence="3 5" id="KW-0408">Iron</keyword>
<evidence type="ECO:0000313" key="7">
    <source>
        <dbReference type="EMBL" id="KAK8776347.1"/>
    </source>
</evidence>
<evidence type="ECO:0000256" key="3">
    <source>
        <dbReference type="ARBA" id="ARBA00023004"/>
    </source>
</evidence>
<dbReference type="PANTHER" id="PTHR24300:SF375">
    <property type="entry name" value="CYTOCHROME P450 FAMILY"/>
    <property type="match status" value="1"/>
</dbReference>
<dbReference type="GO" id="GO:0006805">
    <property type="term" value="P:xenobiotic metabolic process"/>
    <property type="evidence" value="ECO:0007669"/>
    <property type="project" value="TreeGrafter"/>
</dbReference>
<organism evidence="7 8">
    <name type="scientific">Amblyomma americanum</name>
    <name type="common">Lone star tick</name>
    <dbReference type="NCBI Taxonomy" id="6943"/>
    <lineage>
        <taxon>Eukaryota</taxon>
        <taxon>Metazoa</taxon>
        <taxon>Ecdysozoa</taxon>
        <taxon>Arthropoda</taxon>
        <taxon>Chelicerata</taxon>
        <taxon>Arachnida</taxon>
        <taxon>Acari</taxon>
        <taxon>Parasitiformes</taxon>
        <taxon>Ixodida</taxon>
        <taxon>Ixodoidea</taxon>
        <taxon>Ixodidae</taxon>
        <taxon>Amblyomminae</taxon>
        <taxon>Amblyomma</taxon>
    </lineage>
</organism>
<dbReference type="SUPFAM" id="SSF48264">
    <property type="entry name" value="Cytochrome P450"/>
    <property type="match status" value="1"/>
</dbReference>
<reference evidence="7 8" key="1">
    <citation type="journal article" date="2023" name="Arcadia Sci">
        <title>De novo assembly of a long-read Amblyomma americanum tick genome.</title>
        <authorList>
            <person name="Chou S."/>
            <person name="Poskanzer K.E."/>
            <person name="Rollins M."/>
            <person name="Thuy-Boun P.S."/>
        </authorList>
    </citation>
    <scope>NUCLEOTIDE SEQUENCE [LARGE SCALE GENOMIC DNA]</scope>
    <source>
        <strain evidence="7">F_SG_1</strain>
        <tissue evidence="7">Salivary glands</tissue>
    </source>
</reference>
<dbReference type="EMBL" id="JARKHS020013066">
    <property type="protein sequence ID" value="KAK8776347.1"/>
    <property type="molecule type" value="Genomic_DNA"/>
</dbReference>
<dbReference type="InterPro" id="IPR002401">
    <property type="entry name" value="Cyt_P450_E_grp-I"/>
</dbReference>
<keyword evidence="5 6" id="KW-0349">Heme</keyword>
<dbReference type="Proteomes" id="UP001321473">
    <property type="component" value="Unassembled WGS sequence"/>
</dbReference>
<evidence type="ECO:0000256" key="6">
    <source>
        <dbReference type="RuleBase" id="RU000461"/>
    </source>
</evidence>
<evidence type="ECO:0000313" key="8">
    <source>
        <dbReference type="Proteomes" id="UP001321473"/>
    </source>
</evidence>
<dbReference type="InterPro" id="IPR001128">
    <property type="entry name" value="Cyt_P450"/>
</dbReference>
<keyword evidence="2 5" id="KW-0479">Metal-binding</keyword>
<evidence type="ECO:0008006" key="9">
    <source>
        <dbReference type="Google" id="ProtNLM"/>
    </source>
</evidence>
<evidence type="ECO:0000256" key="4">
    <source>
        <dbReference type="ARBA" id="ARBA00023033"/>
    </source>
</evidence>
<dbReference type="Pfam" id="PF00067">
    <property type="entry name" value="p450"/>
    <property type="match status" value="1"/>
</dbReference>
<dbReference type="GO" id="GO:0005737">
    <property type="term" value="C:cytoplasm"/>
    <property type="evidence" value="ECO:0007669"/>
    <property type="project" value="TreeGrafter"/>
</dbReference>
<keyword evidence="6" id="KW-0560">Oxidoreductase</keyword>
<protein>
    <recommendedName>
        <fullName evidence="9">Cytochrome</fullName>
    </recommendedName>
</protein>
<evidence type="ECO:0000256" key="5">
    <source>
        <dbReference type="PIRSR" id="PIRSR602401-1"/>
    </source>
</evidence>
<accession>A0AAQ4ENQ0</accession>
<gene>
    <name evidence="7" type="ORF">V5799_030309</name>
</gene>
<comment type="similarity">
    <text evidence="1 6">Belongs to the cytochrome P450 family.</text>
</comment>